<dbReference type="AlphaFoldDB" id="A0A1I5JG19"/>
<evidence type="ECO:0000256" key="1">
    <source>
        <dbReference type="SAM" id="Phobius"/>
    </source>
</evidence>
<feature type="transmembrane region" description="Helical" evidence="1">
    <location>
        <begin position="6"/>
        <end position="26"/>
    </location>
</feature>
<dbReference type="CDD" id="cd09911">
    <property type="entry name" value="Lin0431_like"/>
    <property type="match status" value="1"/>
</dbReference>
<gene>
    <name evidence="2" type="ORF">H0N91_17635</name>
</gene>
<accession>A0A1I5JG19</accession>
<dbReference type="Proteomes" id="UP000586254">
    <property type="component" value="Unassembled WGS sequence"/>
</dbReference>
<keyword evidence="1" id="KW-0812">Transmembrane</keyword>
<keyword evidence="1" id="KW-1133">Transmembrane helix</keyword>
<protein>
    <submittedName>
        <fullName evidence="2">NusG domain II-containing protein</fullName>
    </submittedName>
</protein>
<evidence type="ECO:0000313" key="3">
    <source>
        <dbReference type="Proteomes" id="UP000586254"/>
    </source>
</evidence>
<comment type="caution">
    <text evidence="2">The sequence shown here is derived from an EMBL/GenBank/DDBJ whole genome shotgun (WGS) entry which is preliminary data.</text>
</comment>
<sequence>MKKRDLIIIAGVVAVALIAFGVFHLMNSQSSGLMLRVSQNGEVIRTLPLSQDHTETITSDLGSNTIAIKDRSARVESADCDNQVCVHSPAIQSPGETIACLPHRLILEIIQEP</sequence>
<dbReference type="RefSeq" id="WP_090412579.1">
    <property type="nucleotide sequence ID" value="NZ_CAJKZB010000009.1"/>
</dbReference>
<dbReference type="EMBL" id="JACCKS010000028">
    <property type="protein sequence ID" value="NZA39901.1"/>
    <property type="molecule type" value="Genomic_DNA"/>
</dbReference>
<dbReference type="InterPro" id="IPR038690">
    <property type="entry name" value="NusG_2_sf"/>
</dbReference>
<reference evidence="2 3" key="1">
    <citation type="submission" date="2020-07" db="EMBL/GenBank/DDBJ databases">
        <title>Organ Donor 1.</title>
        <authorList>
            <person name="Marsh A.J."/>
            <person name="Azcarate-Peril M.A."/>
        </authorList>
    </citation>
    <scope>NUCLEOTIDE SEQUENCE [LARGE SCALE GENOMIC DNA]</scope>
    <source>
        <strain evidence="2 3">AMC0717</strain>
    </source>
</reference>
<organism evidence="2 3">
    <name type="scientific">Eubacterium callanderi</name>
    <dbReference type="NCBI Taxonomy" id="53442"/>
    <lineage>
        <taxon>Bacteria</taxon>
        <taxon>Bacillati</taxon>
        <taxon>Bacillota</taxon>
        <taxon>Clostridia</taxon>
        <taxon>Eubacteriales</taxon>
        <taxon>Eubacteriaceae</taxon>
        <taxon>Eubacterium</taxon>
    </lineage>
</organism>
<proteinExistence type="predicted"/>
<keyword evidence="1" id="KW-0472">Membrane</keyword>
<evidence type="ECO:0000313" key="2">
    <source>
        <dbReference type="EMBL" id="NZA39901.1"/>
    </source>
</evidence>
<dbReference type="Gene3D" id="2.60.320.10">
    <property type="entry name" value="N-utilization substance G protein NusG, insert domain"/>
    <property type="match status" value="1"/>
</dbReference>
<dbReference type="Pfam" id="PF07009">
    <property type="entry name" value="NusG_II"/>
    <property type="match status" value="1"/>
</dbReference>
<name>A0A1I5JG19_9FIRM</name>